<proteinExistence type="inferred from homology"/>
<reference evidence="7 8" key="1">
    <citation type="submission" date="2023-03" db="EMBL/GenBank/DDBJ databases">
        <title>Fodinicurvata sp. CAU 1616 isolated from sea sendiment.</title>
        <authorList>
            <person name="Kim W."/>
        </authorList>
    </citation>
    <scope>NUCLEOTIDE SEQUENCE [LARGE SCALE GENOMIC DNA]</scope>
    <source>
        <strain evidence="7 8">CAU 1616</strain>
    </source>
</reference>
<dbReference type="Pfam" id="PF02776">
    <property type="entry name" value="TPP_enzyme_N"/>
    <property type="match status" value="1"/>
</dbReference>
<keyword evidence="8" id="KW-1185">Reference proteome</keyword>
<name>A0ABT5YK22_9PROT</name>
<feature type="domain" description="Thiamine pyrophosphate enzyme central" evidence="4">
    <location>
        <begin position="188"/>
        <end position="325"/>
    </location>
</feature>
<gene>
    <name evidence="7" type="ORF">P2G67_01330</name>
</gene>
<dbReference type="Proteomes" id="UP001215503">
    <property type="component" value="Unassembled WGS sequence"/>
</dbReference>
<dbReference type="InterPro" id="IPR011766">
    <property type="entry name" value="TPP_enzyme_TPP-bd"/>
</dbReference>
<evidence type="ECO:0000259" key="5">
    <source>
        <dbReference type="Pfam" id="PF02775"/>
    </source>
</evidence>
<dbReference type="Gene3D" id="3.40.50.1220">
    <property type="entry name" value="TPP-binding domain"/>
    <property type="match status" value="1"/>
</dbReference>
<evidence type="ECO:0000256" key="3">
    <source>
        <dbReference type="RuleBase" id="RU362132"/>
    </source>
</evidence>
<dbReference type="EMBL" id="JARHUD010000001">
    <property type="protein sequence ID" value="MDF2094614.1"/>
    <property type="molecule type" value="Genomic_DNA"/>
</dbReference>
<dbReference type="PANTHER" id="PTHR18968:SF120">
    <property type="entry name" value="ACETOLACTATE SYNTHASE LARGE SUBUNIT"/>
    <property type="match status" value="1"/>
</dbReference>
<sequence length="551" mass="60345">MRTGGQLLVDCLETHGVDHLYCVPGESYLAVLDALHDSTAIEVTVCRQEGGAAMMADAYGKMTGRPGICFVTRGPGATNASPGVHIAAQDSTPMILFVGQVARGDFEREAFQEIDYRKVFGPMVKWAAQIDQAERIPEFVTRAFYTATSGRPGPVVLALPEDMLRDMVEPKGVETFEPVQPHPGAKQIERLAELLSQAERPLVMVGDGRTPEARADLQRFAEAWDLPVAAVFRRQDCIDNSHPNYVGDVGIGVNPKLAKRVKEADLLLVIGARLGEMTSSGYTLLDIPRPKQKLVHVYAGAEELGRVYQPTLAINAGAAPALRALAELEPKSARPWAEATRQAREDYLAWTTPPTIPGELQLGEILGWLRERLPPETVICNGAGNYTAWVHRFYRYRGDHTQLAPTSGSMGYGTPAAVAAKRLHRDRPVVAFAGDGCFMMNGQELATAVQYDLPIIIILVNNGMYGTIRMHQERDYPRRVSATDLKNPDFAALARAYGAYGETVTHTEQFEAAFERAWESGKPALLELQIDPDAITPAKTLTAIRTEAEAR</sequence>
<dbReference type="PANTHER" id="PTHR18968">
    <property type="entry name" value="THIAMINE PYROPHOSPHATE ENZYMES"/>
    <property type="match status" value="1"/>
</dbReference>
<dbReference type="InterPro" id="IPR012000">
    <property type="entry name" value="Thiamin_PyroP_enz_cen_dom"/>
</dbReference>
<keyword evidence="2 3" id="KW-0786">Thiamine pyrophosphate</keyword>
<evidence type="ECO:0000259" key="4">
    <source>
        <dbReference type="Pfam" id="PF00205"/>
    </source>
</evidence>
<feature type="domain" description="Thiamine pyrophosphate enzyme N-terminal TPP-binding" evidence="6">
    <location>
        <begin position="2"/>
        <end position="116"/>
    </location>
</feature>
<dbReference type="CDD" id="cd00568">
    <property type="entry name" value="TPP_enzymes"/>
    <property type="match status" value="1"/>
</dbReference>
<organism evidence="7 8">
    <name type="scientific">Aquibaculum arenosum</name>
    <dbReference type="NCBI Taxonomy" id="3032591"/>
    <lineage>
        <taxon>Bacteria</taxon>
        <taxon>Pseudomonadati</taxon>
        <taxon>Pseudomonadota</taxon>
        <taxon>Alphaproteobacteria</taxon>
        <taxon>Rhodospirillales</taxon>
        <taxon>Rhodovibrionaceae</taxon>
        <taxon>Aquibaculum</taxon>
    </lineage>
</organism>
<comment type="similarity">
    <text evidence="1 3">Belongs to the TPP enzyme family.</text>
</comment>
<evidence type="ECO:0000313" key="8">
    <source>
        <dbReference type="Proteomes" id="UP001215503"/>
    </source>
</evidence>
<evidence type="ECO:0000313" key="7">
    <source>
        <dbReference type="EMBL" id="MDF2094614.1"/>
    </source>
</evidence>
<dbReference type="InterPro" id="IPR029035">
    <property type="entry name" value="DHS-like_NAD/FAD-binding_dom"/>
</dbReference>
<accession>A0ABT5YK22</accession>
<evidence type="ECO:0000256" key="1">
    <source>
        <dbReference type="ARBA" id="ARBA00007812"/>
    </source>
</evidence>
<protein>
    <submittedName>
        <fullName evidence="7">Thiamine pyrophosphate-binding protein</fullName>
    </submittedName>
</protein>
<feature type="domain" description="Thiamine pyrophosphate enzyme TPP-binding" evidence="5">
    <location>
        <begin position="382"/>
        <end position="527"/>
    </location>
</feature>
<evidence type="ECO:0000256" key="2">
    <source>
        <dbReference type="ARBA" id="ARBA00023052"/>
    </source>
</evidence>
<dbReference type="Gene3D" id="3.40.50.970">
    <property type="match status" value="2"/>
</dbReference>
<comment type="caution">
    <text evidence="7">The sequence shown here is derived from an EMBL/GenBank/DDBJ whole genome shotgun (WGS) entry which is preliminary data.</text>
</comment>
<dbReference type="InterPro" id="IPR012001">
    <property type="entry name" value="Thiamin_PyroP_enz_TPP-bd_dom"/>
</dbReference>
<evidence type="ECO:0000259" key="6">
    <source>
        <dbReference type="Pfam" id="PF02776"/>
    </source>
</evidence>
<dbReference type="NCBIfam" id="NF006052">
    <property type="entry name" value="PRK08199.1"/>
    <property type="match status" value="1"/>
</dbReference>
<dbReference type="SUPFAM" id="SSF52467">
    <property type="entry name" value="DHS-like NAD/FAD-binding domain"/>
    <property type="match status" value="1"/>
</dbReference>
<dbReference type="CDD" id="cd07035">
    <property type="entry name" value="TPP_PYR_POX_like"/>
    <property type="match status" value="1"/>
</dbReference>
<dbReference type="Pfam" id="PF02775">
    <property type="entry name" value="TPP_enzyme_C"/>
    <property type="match status" value="1"/>
</dbReference>
<dbReference type="InterPro" id="IPR045229">
    <property type="entry name" value="TPP_enz"/>
</dbReference>
<dbReference type="InterPro" id="IPR029061">
    <property type="entry name" value="THDP-binding"/>
</dbReference>
<dbReference type="SUPFAM" id="SSF52518">
    <property type="entry name" value="Thiamin diphosphate-binding fold (THDP-binding)"/>
    <property type="match status" value="2"/>
</dbReference>
<dbReference type="Pfam" id="PF00205">
    <property type="entry name" value="TPP_enzyme_M"/>
    <property type="match status" value="1"/>
</dbReference>